<accession>B8ML77</accession>
<dbReference type="RefSeq" id="XP_002484945.1">
    <property type="nucleotide sequence ID" value="XM_002484900.1"/>
</dbReference>
<proteinExistence type="predicted"/>
<dbReference type="OMA" id="SHEEHIS"/>
<dbReference type="InterPro" id="IPR045312">
    <property type="entry name" value="PCBER-like"/>
</dbReference>
<keyword evidence="5" id="KW-1185">Reference proteome</keyword>
<dbReference type="Pfam" id="PF05368">
    <property type="entry name" value="NmrA"/>
    <property type="match status" value="1"/>
</dbReference>
<evidence type="ECO:0000313" key="5">
    <source>
        <dbReference type="Proteomes" id="UP000001745"/>
    </source>
</evidence>
<dbReference type="InterPro" id="IPR008030">
    <property type="entry name" value="NmrA-like"/>
</dbReference>
<dbReference type="PhylomeDB" id="B8ML77"/>
<sequence length="301" mass="31939">MASLKNIAIIGASGSIGKIILDALIKAPQFNVTVLSRASSETTFPTGVSVRKSDFSDSDLVSALKGQDAVISVVGPTGFAEQKKFIDAAISAGVKRFLPSEYSANTLSPAVLQLLPLFNQKKETLEYLKTKESSGFSWTAIYTALLFDWGLGNGFLGFDVSAHTATIWDDGSKVFTLTNADQLGRAVVSVLEHPEKTANKNLYVASAETSQKEILAALEKATGSKFAVTNTTTEKELSEAGEKLSKGDFSGALILVRATSFGSTPGIRANYAKEEELANDLLGLKLESVDETVARVVKGSS</sequence>
<organism evidence="4 5">
    <name type="scientific">Talaromyces stipitatus (strain ATCC 10500 / CBS 375.48 / QM 6759 / NRRL 1006)</name>
    <name type="common">Penicillium stipitatum</name>
    <dbReference type="NCBI Taxonomy" id="441959"/>
    <lineage>
        <taxon>Eukaryota</taxon>
        <taxon>Fungi</taxon>
        <taxon>Dikarya</taxon>
        <taxon>Ascomycota</taxon>
        <taxon>Pezizomycotina</taxon>
        <taxon>Eurotiomycetes</taxon>
        <taxon>Eurotiomycetidae</taxon>
        <taxon>Eurotiales</taxon>
        <taxon>Trichocomaceae</taxon>
        <taxon>Talaromyces</taxon>
        <taxon>Talaromyces sect. Talaromyces</taxon>
    </lineage>
</organism>
<dbReference type="HOGENOM" id="CLU_044876_3_3_1"/>
<evidence type="ECO:0000256" key="2">
    <source>
        <dbReference type="ARBA" id="ARBA00023002"/>
    </source>
</evidence>
<evidence type="ECO:0000313" key="4">
    <source>
        <dbReference type="EMBL" id="EED14992.1"/>
    </source>
</evidence>
<dbReference type="SUPFAM" id="SSF51735">
    <property type="entry name" value="NAD(P)-binding Rossmann-fold domains"/>
    <property type="match status" value="1"/>
</dbReference>
<evidence type="ECO:0000256" key="1">
    <source>
        <dbReference type="ARBA" id="ARBA00022857"/>
    </source>
</evidence>
<dbReference type="EMBL" id="EQ962657">
    <property type="protein sequence ID" value="EED14992.1"/>
    <property type="molecule type" value="Genomic_DNA"/>
</dbReference>
<reference evidence="5" key="1">
    <citation type="journal article" date="2015" name="Genome Announc.">
        <title>Genome sequence of the AIDS-associated pathogen Penicillium marneffei (ATCC18224) and its near taxonomic relative Talaromyces stipitatus (ATCC10500).</title>
        <authorList>
            <person name="Nierman W.C."/>
            <person name="Fedorova-Abrams N.D."/>
            <person name="Andrianopoulos A."/>
        </authorList>
    </citation>
    <scope>NUCLEOTIDE SEQUENCE [LARGE SCALE GENOMIC DNA]</scope>
    <source>
        <strain evidence="5">ATCC 10500 / CBS 375.48 / QM 6759 / NRRL 1006</strain>
    </source>
</reference>
<name>B8ML77_TALSN</name>
<dbReference type="VEuPathDB" id="FungiDB:TSTA_044580"/>
<gene>
    <name evidence="4" type="ORF">TSTA_044580</name>
</gene>
<protein>
    <submittedName>
        <fullName evidence="4">NmrA-like family protein</fullName>
    </submittedName>
</protein>
<dbReference type="InterPro" id="IPR051609">
    <property type="entry name" value="NmrA/Isoflavone_reductase-like"/>
</dbReference>
<feature type="domain" description="NmrA-like" evidence="3">
    <location>
        <begin position="5"/>
        <end position="232"/>
    </location>
</feature>
<dbReference type="Gene3D" id="3.90.25.10">
    <property type="entry name" value="UDP-galactose 4-epimerase, domain 1"/>
    <property type="match status" value="1"/>
</dbReference>
<dbReference type="AlphaFoldDB" id="B8ML77"/>
<dbReference type="InterPro" id="IPR036291">
    <property type="entry name" value="NAD(P)-bd_dom_sf"/>
</dbReference>
<dbReference type="Proteomes" id="UP000001745">
    <property type="component" value="Unassembled WGS sequence"/>
</dbReference>
<dbReference type="GO" id="GO:0016491">
    <property type="term" value="F:oxidoreductase activity"/>
    <property type="evidence" value="ECO:0007669"/>
    <property type="project" value="UniProtKB-KW"/>
</dbReference>
<evidence type="ECO:0000259" key="3">
    <source>
        <dbReference type="Pfam" id="PF05368"/>
    </source>
</evidence>
<keyword evidence="1" id="KW-0521">NADP</keyword>
<dbReference type="PANTHER" id="PTHR47706:SF9">
    <property type="entry name" value="NMRA-LIKE DOMAIN-CONTAINING PROTEIN-RELATED"/>
    <property type="match status" value="1"/>
</dbReference>
<dbReference type="STRING" id="441959.B8ML77"/>
<dbReference type="CDD" id="cd05259">
    <property type="entry name" value="PCBER_SDR_a"/>
    <property type="match status" value="1"/>
</dbReference>
<keyword evidence="2" id="KW-0560">Oxidoreductase</keyword>
<dbReference type="Gene3D" id="3.40.50.720">
    <property type="entry name" value="NAD(P)-binding Rossmann-like Domain"/>
    <property type="match status" value="1"/>
</dbReference>
<dbReference type="GeneID" id="8104134"/>
<dbReference type="eggNOG" id="ENOG502SAD9">
    <property type="taxonomic scope" value="Eukaryota"/>
</dbReference>
<dbReference type="OrthoDB" id="9974981at2759"/>
<dbReference type="InParanoid" id="B8ML77"/>
<dbReference type="PANTHER" id="PTHR47706">
    <property type="entry name" value="NMRA-LIKE FAMILY PROTEIN"/>
    <property type="match status" value="1"/>
</dbReference>